<comment type="PTM">
    <text evidence="5">Phosphorylated by CheA. Phosphorylation of the N-terminal regulatory domain activates the methylesterase activity.</text>
</comment>
<dbReference type="PANTHER" id="PTHR42872">
    <property type="entry name" value="PROTEIN-GLUTAMATE METHYLESTERASE/PROTEIN-GLUTAMINE GLUTAMINASE"/>
    <property type="match status" value="1"/>
</dbReference>
<feature type="domain" description="Response regulatory" evidence="8">
    <location>
        <begin position="9"/>
        <end position="126"/>
    </location>
</feature>
<comment type="subcellular location">
    <subcellularLocation>
        <location evidence="5">Cytoplasm</location>
    </subcellularLocation>
</comment>
<dbReference type="Pfam" id="PF01339">
    <property type="entry name" value="CheB_methylest"/>
    <property type="match status" value="1"/>
</dbReference>
<dbReference type="EC" id="3.5.1.44" evidence="5"/>
<dbReference type="Gene3D" id="3.40.50.180">
    <property type="entry name" value="Methylesterase CheB, C-terminal domain"/>
    <property type="match status" value="1"/>
</dbReference>
<evidence type="ECO:0000256" key="3">
    <source>
        <dbReference type="ARBA" id="ARBA00022801"/>
    </source>
</evidence>
<comment type="caution">
    <text evidence="10">The sequence shown here is derived from an EMBL/GenBank/DDBJ whole genome shotgun (WGS) entry which is preliminary data.</text>
</comment>
<dbReference type="HAMAP" id="MF_00099">
    <property type="entry name" value="CheB_chemtxs"/>
    <property type="match status" value="1"/>
</dbReference>
<proteinExistence type="inferred from homology"/>
<reference evidence="10 11" key="1">
    <citation type="submission" date="2024-06" db="EMBL/GenBank/DDBJ databases">
        <authorList>
            <person name="Li F."/>
        </authorList>
    </citation>
    <scope>NUCLEOTIDE SEQUENCE [LARGE SCALE GENOMIC DNA]</scope>
    <source>
        <strain evidence="10 11">GXAS 311</strain>
    </source>
</reference>
<evidence type="ECO:0000259" key="8">
    <source>
        <dbReference type="PROSITE" id="PS50110"/>
    </source>
</evidence>
<feature type="domain" description="CheB-type methylesterase" evidence="9">
    <location>
        <begin position="162"/>
        <end position="347"/>
    </location>
</feature>
<name>A0ABV2BT04_9GAMM</name>
<dbReference type="SUPFAM" id="SSF52172">
    <property type="entry name" value="CheY-like"/>
    <property type="match status" value="1"/>
</dbReference>
<evidence type="ECO:0000256" key="4">
    <source>
        <dbReference type="ARBA" id="ARBA00048267"/>
    </source>
</evidence>
<dbReference type="Gene3D" id="3.40.50.2300">
    <property type="match status" value="1"/>
</dbReference>
<evidence type="ECO:0000256" key="2">
    <source>
        <dbReference type="ARBA" id="ARBA00022500"/>
    </source>
</evidence>
<dbReference type="RefSeq" id="WP_353895641.1">
    <property type="nucleotide sequence ID" value="NZ_JBEVCJ010000007.1"/>
</dbReference>
<dbReference type="NCBIfam" id="NF001965">
    <property type="entry name" value="PRK00742.1"/>
    <property type="match status" value="1"/>
</dbReference>
<dbReference type="EC" id="3.1.1.61" evidence="5"/>
<dbReference type="PIRSF" id="PIRSF000876">
    <property type="entry name" value="RR_chemtxs_CheB"/>
    <property type="match status" value="1"/>
</dbReference>
<keyword evidence="1 5" id="KW-0963">Cytoplasm</keyword>
<feature type="modified residue" description="4-aspartylphosphate" evidence="5 7">
    <location>
        <position position="60"/>
    </location>
</feature>
<dbReference type="InterPro" id="IPR011006">
    <property type="entry name" value="CheY-like_superfamily"/>
</dbReference>
<dbReference type="InterPro" id="IPR035909">
    <property type="entry name" value="CheB_C"/>
</dbReference>
<sequence length="347" mass="38344">MEQQIKSIKVLVVDDSAFIRMLLTQILEQDPLIKVVATAVDPFDAREKIKKYQPDVITLDVEMPKMDGLTFLKNIMRLRPMPVIMVSTLTQAGAEITLQALNLGAFDFVGKPSTDVKDSILMLADELIEKVKAAAKCNTAALESSKRSRKRLIRDNQNGECELIAIGASTGGTEAIHSIITQLPVNMPPIVIVQHIPDVFSTSYARRLDNESHMIVTEVRQPTRLMPGNAYLAPGHMHMEVKRKRDDELWAVLQDSPRVNRHKPSVEVLFHSLIDSVRQNCVAVLLTGMGSDGSQALLDVRNMGALTIAQNEESSVVWGMPGKAVELGAARQILSLDKIPHFLVSQV</sequence>
<comment type="catalytic activity">
    <reaction evidence="4 5">
        <text>[protein]-L-glutamate 5-O-methyl ester + H2O = L-glutamyl-[protein] + methanol + H(+)</text>
        <dbReference type="Rhea" id="RHEA:23236"/>
        <dbReference type="Rhea" id="RHEA-COMP:10208"/>
        <dbReference type="Rhea" id="RHEA-COMP:10311"/>
        <dbReference type="ChEBI" id="CHEBI:15377"/>
        <dbReference type="ChEBI" id="CHEBI:15378"/>
        <dbReference type="ChEBI" id="CHEBI:17790"/>
        <dbReference type="ChEBI" id="CHEBI:29973"/>
        <dbReference type="ChEBI" id="CHEBI:82795"/>
        <dbReference type="EC" id="3.1.1.61"/>
    </reaction>
</comment>
<feature type="active site" evidence="5 6">
    <location>
        <position position="169"/>
    </location>
</feature>
<dbReference type="PROSITE" id="PS50110">
    <property type="entry name" value="RESPONSE_REGULATORY"/>
    <property type="match status" value="1"/>
</dbReference>
<dbReference type="SUPFAM" id="SSF52738">
    <property type="entry name" value="Methylesterase CheB, C-terminal domain"/>
    <property type="match status" value="1"/>
</dbReference>
<dbReference type="PROSITE" id="PS50122">
    <property type="entry name" value="CHEB"/>
    <property type="match status" value="1"/>
</dbReference>
<evidence type="ECO:0000313" key="11">
    <source>
        <dbReference type="Proteomes" id="UP001548189"/>
    </source>
</evidence>
<comment type="similarity">
    <text evidence="5">Belongs to the CheB family.</text>
</comment>
<dbReference type="Pfam" id="PF00072">
    <property type="entry name" value="Response_reg"/>
    <property type="match status" value="1"/>
</dbReference>
<organism evidence="10 11">
    <name type="scientific">Aliikangiella maris</name>
    <dbReference type="NCBI Taxonomy" id="3162458"/>
    <lineage>
        <taxon>Bacteria</taxon>
        <taxon>Pseudomonadati</taxon>
        <taxon>Pseudomonadota</taxon>
        <taxon>Gammaproteobacteria</taxon>
        <taxon>Oceanospirillales</taxon>
        <taxon>Pleioneaceae</taxon>
        <taxon>Aliikangiella</taxon>
    </lineage>
</organism>
<dbReference type="InterPro" id="IPR001789">
    <property type="entry name" value="Sig_transdc_resp-reg_receiver"/>
</dbReference>
<gene>
    <name evidence="5" type="primary">cheB</name>
    <name evidence="10" type="ORF">ABVT43_07960</name>
</gene>
<dbReference type="CDD" id="cd16432">
    <property type="entry name" value="CheB_Rec"/>
    <property type="match status" value="1"/>
</dbReference>
<keyword evidence="3 5" id="KW-0378">Hydrolase</keyword>
<feature type="active site" evidence="5 6">
    <location>
        <position position="292"/>
    </location>
</feature>
<dbReference type="PANTHER" id="PTHR42872:SF6">
    <property type="entry name" value="PROTEIN-GLUTAMATE METHYLESTERASE_PROTEIN-GLUTAMINE GLUTAMINASE"/>
    <property type="match status" value="1"/>
</dbReference>
<dbReference type="EMBL" id="JBEVCJ010000007">
    <property type="protein sequence ID" value="MET1255055.1"/>
    <property type="molecule type" value="Genomic_DNA"/>
</dbReference>
<dbReference type="NCBIfam" id="NF009206">
    <property type="entry name" value="PRK12555.1"/>
    <property type="match status" value="1"/>
</dbReference>
<dbReference type="Proteomes" id="UP001548189">
    <property type="component" value="Unassembled WGS sequence"/>
</dbReference>
<dbReference type="GO" id="GO:0008984">
    <property type="term" value="F:protein-glutamate methylesterase activity"/>
    <property type="evidence" value="ECO:0007669"/>
    <property type="project" value="UniProtKB-EC"/>
</dbReference>
<dbReference type="InterPro" id="IPR008248">
    <property type="entry name" value="CheB-like"/>
</dbReference>
<evidence type="ECO:0000259" key="9">
    <source>
        <dbReference type="PROSITE" id="PS50122"/>
    </source>
</evidence>
<dbReference type="InterPro" id="IPR000673">
    <property type="entry name" value="Sig_transdc_resp-reg_Me-estase"/>
</dbReference>
<keyword evidence="11" id="KW-1185">Reference proteome</keyword>
<comment type="function">
    <text evidence="5">Involved in chemotaxis. Part of a chemotaxis signal transduction system that modulates chemotaxis in response to various stimuli. Catalyzes the demethylation of specific methylglutamate residues introduced into the chemoreceptors (methyl-accepting chemotaxis proteins or MCP) by CheR. Also mediates the irreversible deamidation of specific glutamine residues to glutamic acid.</text>
</comment>
<evidence type="ECO:0000256" key="5">
    <source>
        <dbReference type="HAMAP-Rule" id="MF_00099"/>
    </source>
</evidence>
<comment type="catalytic activity">
    <reaction evidence="5">
        <text>L-glutaminyl-[protein] + H2O = L-glutamyl-[protein] + NH4(+)</text>
        <dbReference type="Rhea" id="RHEA:16441"/>
        <dbReference type="Rhea" id="RHEA-COMP:10207"/>
        <dbReference type="Rhea" id="RHEA-COMP:10208"/>
        <dbReference type="ChEBI" id="CHEBI:15377"/>
        <dbReference type="ChEBI" id="CHEBI:28938"/>
        <dbReference type="ChEBI" id="CHEBI:29973"/>
        <dbReference type="ChEBI" id="CHEBI:30011"/>
        <dbReference type="EC" id="3.5.1.44"/>
    </reaction>
</comment>
<evidence type="ECO:0000256" key="7">
    <source>
        <dbReference type="PROSITE-ProRule" id="PRU00169"/>
    </source>
</evidence>
<keyword evidence="5 7" id="KW-0597">Phosphoprotein</keyword>
<feature type="active site" evidence="5 6">
    <location>
        <position position="195"/>
    </location>
</feature>
<evidence type="ECO:0000256" key="1">
    <source>
        <dbReference type="ARBA" id="ARBA00022490"/>
    </source>
</evidence>
<dbReference type="CDD" id="cd17541">
    <property type="entry name" value="REC_CheB-like"/>
    <property type="match status" value="1"/>
</dbReference>
<keyword evidence="2 5" id="KW-0145">Chemotaxis</keyword>
<evidence type="ECO:0000256" key="6">
    <source>
        <dbReference type="PROSITE-ProRule" id="PRU00050"/>
    </source>
</evidence>
<comment type="domain">
    <text evidence="5">Contains a C-terminal catalytic domain, and an N-terminal region which modulates catalytic activity.</text>
</comment>
<dbReference type="SMART" id="SM00448">
    <property type="entry name" value="REC"/>
    <property type="match status" value="1"/>
</dbReference>
<accession>A0ABV2BT04</accession>
<protein>
    <recommendedName>
        <fullName evidence="5">Protein-glutamate methylesterase/protein-glutamine glutaminase</fullName>
        <ecNumber evidence="5">3.1.1.61</ecNumber>
        <ecNumber evidence="5">3.5.1.44</ecNumber>
    </recommendedName>
</protein>
<evidence type="ECO:0000313" key="10">
    <source>
        <dbReference type="EMBL" id="MET1255055.1"/>
    </source>
</evidence>